<gene>
    <name evidence="1" type="ORF">MKW98_025336</name>
</gene>
<proteinExistence type="predicted"/>
<organism evidence="1 2">
    <name type="scientific">Papaver atlanticum</name>
    <dbReference type="NCBI Taxonomy" id="357466"/>
    <lineage>
        <taxon>Eukaryota</taxon>
        <taxon>Viridiplantae</taxon>
        <taxon>Streptophyta</taxon>
        <taxon>Embryophyta</taxon>
        <taxon>Tracheophyta</taxon>
        <taxon>Spermatophyta</taxon>
        <taxon>Magnoliopsida</taxon>
        <taxon>Ranunculales</taxon>
        <taxon>Papaveraceae</taxon>
        <taxon>Papaveroideae</taxon>
        <taxon>Papaver</taxon>
    </lineage>
</organism>
<protein>
    <submittedName>
        <fullName evidence="1">Uncharacterized protein</fullName>
    </submittedName>
</protein>
<dbReference type="EMBL" id="JAJJMB010013814">
    <property type="protein sequence ID" value="KAI3865466.1"/>
    <property type="molecule type" value="Genomic_DNA"/>
</dbReference>
<name>A0AAD4S6K1_9MAGN</name>
<comment type="caution">
    <text evidence="1">The sequence shown here is derived from an EMBL/GenBank/DDBJ whole genome shotgun (WGS) entry which is preliminary data.</text>
</comment>
<evidence type="ECO:0000313" key="2">
    <source>
        <dbReference type="Proteomes" id="UP001202328"/>
    </source>
</evidence>
<reference evidence="1" key="1">
    <citation type="submission" date="2022-04" db="EMBL/GenBank/DDBJ databases">
        <title>A functionally conserved STORR gene fusion in Papaver species that diverged 16.8 million years ago.</title>
        <authorList>
            <person name="Catania T."/>
        </authorList>
    </citation>
    <scope>NUCLEOTIDE SEQUENCE</scope>
    <source>
        <strain evidence="1">S-188037</strain>
    </source>
</reference>
<keyword evidence="2" id="KW-1185">Reference proteome</keyword>
<dbReference type="AlphaFoldDB" id="A0AAD4S6K1"/>
<evidence type="ECO:0000313" key="1">
    <source>
        <dbReference type="EMBL" id="KAI3865466.1"/>
    </source>
</evidence>
<dbReference type="Proteomes" id="UP001202328">
    <property type="component" value="Unassembled WGS sequence"/>
</dbReference>
<sequence length="91" mass="10291">MLPSLLDAKINKHMSGSKVLIHLWSPVLALRRNLLPQAVYSQKTCAHQGTVYCSQEKSLSYYWEGSLLASDCYQMGICIFRNIVSPTFEPL</sequence>
<accession>A0AAD4S6K1</accession>